<evidence type="ECO:0000313" key="5">
    <source>
        <dbReference type="EMBL" id="OUP70043.1"/>
    </source>
</evidence>
<keyword evidence="3" id="KW-0732">Signal</keyword>
<dbReference type="EMBL" id="CZBE01000016">
    <property type="protein sequence ID" value="CUP92009.1"/>
    <property type="molecule type" value="Genomic_DNA"/>
</dbReference>
<feature type="chain" id="PRO_5014252488" evidence="3">
    <location>
        <begin position="31"/>
        <end position="344"/>
    </location>
</feature>
<feature type="signal peptide" evidence="3">
    <location>
        <begin position="1"/>
        <end position="30"/>
    </location>
</feature>
<evidence type="ECO:0000313" key="4">
    <source>
        <dbReference type="EMBL" id="CUP92009.1"/>
    </source>
</evidence>
<reference evidence="4 7" key="1">
    <citation type="submission" date="2015-09" db="EMBL/GenBank/DDBJ databases">
        <authorList>
            <consortium name="Pathogen Informatics"/>
        </authorList>
    </citation>
    <scope>NUCLEOTIDE SEQUENCE [LARGE SCALE GENOMIC DNA]</scope>
    <source>
        <strain evidence="4 7">2789STDY5834939</strain>
    </source>
</reference>
<accession>A0A174SC34</accession>
<feature type="region of interest" description="Disordered" evidence="2">
    <location>
        <begin position="30"/>
        <end position="50"/>
    </location>
</feature>
<dbReference type="Proteomes" id="UP000260828">
    <property type="component" value="Unassembled WGS sequence"/>
</dbReference>
<evidence type="ECO:0000313" key="8">
    <source>
        <dbReference type="Proteomes" id="UP000196386"/>
    </source>
</evidence>
<dbReference type="InterPro" id="IPR042100">
    <property type="entry name" value="Bug_dom1"/>
</dbReference>
<feature type="compositionally biased region" description="Low complexity" evidence="2">
    <location>
        <begin position="30"/>
        <end position="43"/>
    </location>
</feature>
<dbReference type="InterPro" id="IPR005064">
    <property type="entry name" value="BUG"/>
</dbReference>
<dbReference type="EMBL" id="QVME01000012">
    <property type="protein sequence ID" value="RGE65610.1"/>
    <property type="molecule type" value="Genomic_DNA"/>
</dbReference>
<dbReference type="PANTHER" id="PTHR42928">
    <property type="entry name" value="TRICARBOXYLATE-BINDING PROTEIN"/>
    <property type="match status" value="1"/>
</dbReference>
<dbReference type="Gene3D" id="3.40.190.10">
    <property type="entry name" value="Periplasmic binding protein-like II"/>
    <property type="match status" value="1"/>
</dbReference>
<proteinExistence type="inferred from homology"/>
<organism evidence="4 7">
    <name type="scientific">Anaerotruncus colihominis</name>
    <dbReference type="NCBI Taxonomy" id="169435"/>
    <lineage>
        <taxon>Bacteria</taxon>
        <taxon>Bacillati</taxon>
        <taxon>Bacillota</taxon>
        <taxon>Clostridia</taxon>
        <taxon>Eubacteriales</taxon>
        <taxon>Oscillospiraceae</taxon>
        <taxon>Anaerotruncus</taxon>
    </lineage>
</organism>
<evidence type="ECO:0000313" key="6">
    <source>
        <dbReference type="EMBL" id="RGE65610.1"/>
    </source>
</evidence>
<dbReference type="Gene3D" id="3.40.190.150">
    <property type="entry name" value="Bordetella uptake gene, domain 1"/>
    <property type="match status" value="1"/>
</dbReference>
<reference evidence="6 9" key="4">
    <citation type="submission" date="2018-08" db="EMBL/GenBank/DDBJ databases">
        <title>A genome reference for cultivated species of the human gut microbiota.</title>
        <authorList>
            <person name="Zou Y."/>
            <person name="Xue W."/>
            <person name="Luo G."/>
        </authorList>
    </citation>
    <scope>NUCLEOTIDE SEQUENCE [LARGE SCALE GENOMIC DNA]</scope>
    <source>
        <strain evidence="6 9">TF05-12AC</strain>
    </source>
</reference>
<evidence type="ECO:0000256" key="2">
    <source>
        <dbReference type="SAM" id="MobiDB-lite"/>
    </source>
</evidence>
<evidence type="ECO:0000313" key="9">
    <source>
        <dbReference type="Proteomes" id="UP000260828"/>
    </source>
</evidence>
<evidence type="ECO:0000313" key="7">
    <source>
        <dbReference type="Proteomes" id="UP000095765"/>
    </source>
</evidence>
<dbReference type="Pfam" id="PF03401">
    <property type="entry name" value="TctC"/>
    <property type="match status" value="1"/>
</dbReference>
<dbReference type="EMBL" id="NFKP01000006">
    <property type="protein sequence ID" value="OUP70043.1"/>
    <property type="molecule type" value="Genomic_DNA"/>
</dbReference>
<reference evidence="5" key="3">
    <citation type="journal article" date="2018" name="BMC Genomics">
        <title>Whole genome sequencing and function prediction of 133 gut anaerobes isolated from chicken caecum in pure cultures.</title>
        <authorList>
            <person name="Medvecky M."/>
            <person name="Cejkova D."/>
            <person name="Polansky O."/>
            <person name="Karasova D."/>
            <person name="Kubasova T."/>
            <person name="Cizek A."/>
            <person name="Rychlik I."/>
        </authorList>
    </citation>
    <scope>NUCLEOTIDE SEQUENCE</scope>
    <source>
        <strain evidence="5">An175</strain>
    </source>
</reference>
<reference evidence="8" key="2">
    <citation type="submission" date="2017-04" db="EMBL/GenBank/DDBJ databases">
        <title>Function of individual gut microbiota members based on whole genome sequencing of pure cultures obtained from chicken caecum.</title>
        <authorList>
            <person name="Medvecky M."/>
            <person name="Cejkova D."/>
            <person name="Polansky O."/>
            <person name="Karasova D."/>
            <person name="Kubasova T."/>
            <person name="Cizek A."/>
            <person name="Rychlik I."/>
        </authorList>
    </citation>
    <scope>NUCLEOTIDE SEQUENCE [LARGE SCALE GENOMIC DNA]</scope>
    <source>
        <strain evidence="8">An175</strain>
    </source>
</reference>
<dbReference type="Proteomes" id="UP000196386">
    <property type="component" value="Unassembled WGS sequence"/>
</dbReference>
<comment type="similarity">
    <text evidence="1">Belongs to the UPF0065 (bug) family.</text>
</comment>
<dbReference type="SUPFAM" id="SSF53850">
    <property type="entry name" value="Periplasmic binding protein-like II"/>
    <property type="match status" value="1"/>
</dbReference>
<dbReference type="Proteomes" id="UP000095765">
    <property type="component" value="Unassembled WGS sequence"/>
</dbReference>
<dbReference type="GO" id="GO:0016829">
    <property type="term" value="F:lyase activity"/>
    <property type="evidence" value="ECO:0007669"/>
    <property type="project" value="UniProtKB-KW"/>
</dbReference>
<dbReference type="PROSITE" id="PS51257">
    <property type="entry name" value="PROKAR_LIPOPROTEIN"/>
    <property type="match status" value="1"/>
</dbReference>
<evidence type="ECO:0000256" key="1">
    <source>
        <dbReference type="ARBA" id="ARBA00006987"/>
    </source>
</evidence>
<keyword evidence="4" id="KW-0456">Lyase</keyword>
<gene>
    <name evidence="5" type="ORF">B5F11_06875</name>
    <name evidence="6" type="ORF">DXC40_16475</name>
    <name evidence="4" type="ORF">ERS852551_02395</name>
</gene>
<protein>
    <submittedName>
        <fullName evidence="4">Argininosuccinate lyase</fullName>
    </submittedName>
    <submittedName>
        <fullName evidence="6">Tripartite tricarboxylate transporter substrate binding protein</fullName>
    </submittedName>
</protein>
<dbReference type="CDD" id="cd07012">
    <property type="entry name" value="PBP2_Bug_TTT"/>
    <property type="match status" value="1"/>
</dbReference>
<dbReference type="GeneID" id="72462479"/>
<dbReference type="AlphaFoldDB" id="A0A174SC34"/>
<dbReference type="PIRSF" id="PIRSF017082">
    <property type="entry name" value="YflP"/>
    <property type="match status" value="1"/>
</dbReference>
<name>A0A174SC34_9FIRM</name>
<dbReference type="OrthoDB" id="8880247at2"/>
<evidence type="ECO:0000256" key="3">
    <source>
        <dbReference type="SAM" id="SignalP"/>
    </source>
</evidence>
<sequence length="344" mass="35811">MKKILASMLSAAIVSAMLLTGCGSSGSAPAADASAAGSTPAADNTGGTATDYPTKQISMIIQASPGGLSDTNARAIAQLVQEDLGVPVVCTNKPGASGAVAMSFLQASKPDGYTIGYVPVELSMVQALGYATDVYPDAFDLISGCNTQPAAITVRADSGWNSIEDLVNYAKENPGQLRVGNSGTGSIWQVAGDSFANAAGIEVNQVPFDGAAPAVAGLMGKHIDMVSVSEFEVSSGVASGELKILAVCSEERSKFNPDVPTLKELGYDVNVSAWGGFALPKDTPDDVKEILYASFEKAVGSDSYAELCAKNQYSPMPLKHDEFAAFANEQYEFYKSYFEQNSVT</sequence>
<dbReference type="PANTHER" id="PTHR42928:SF5">
    <property type="entry name" value="BLR1237 PROTEIN"/>
    <property type="match status" value="1"/>
</dbReference>
<dbReference type="RefSeq" id="WP_006875966.1">
    <property type="nucleotide sequence ID" value="NZ_CABIWA010000018.1"/>
</dbReference>